<feature type="compositionally biased region" description="Polar residues" evidence="1">
    <location>
        <begin position="12"/>
        <end position="26"/>
    </location>
</feature>
<dbReference type="PROSITE" id="PS51065">
    <property type="entry name" value="NHR"/>
    <property type="match status" value="2"/>
</dbReference>
<dbReference type="Proteomes" id="UP000695022">
    <property type="component" value="Unplaced"/>
</dbReference>
<dbReference type="InterPro" id="IPR037962">
    <property type="entry name" value="Neuralized"/>
</dbReference>
<dbReference type="InterPro" id="IPR043136">
    <property type="entry name" value="B30.2/SPRY_sf"/>
</dbReference>
<feature type="domain" description="NHR" evidence="2">
    <location>
        <begin position="291"/>
        <end position="446"/>
    </location>
</feature>
<protein>
    <submittedName>
        <fullName evidence="4">Protein neuralized-like</fullName>
    </submittedName>
</protein>
<keyword evidence="3" id="KW-1185">Reference proteome</keyword>
<dbReference type="RefSeq" id="XP_014669137.1">
    <property type="nucleotide sequence ID" value="XM_014813651.1"/>
</dbReference>
<evidence type="ECO:0000259" key="2">
    <source>
        <dbReference type="PROSITE" id="PS51065"/>
    </source>
</evidence>
<feature type="compositionally biased region" description="Low complexity" evidence="1">
    <location>
        <begin position="459"/>
        <end position="472"/>
    </location>
</feature>
<proteinExistence type="predicted"/>
<dbReference type="PANTHER" id="PTHR12429">
    <property type="entry name" value="NEURALIZED"/>
    <property type="match status" value="1"/>
</dbReference>
<dbReference type="Gene3D" id="2.60.120.920">
    <property type="match status" value="2"/>
</dbReference>
<reference evidence="4" key="1">
    <citation type="submission" date="2025-08" db="UniProtKB">
        <authorList>
            <consortium name="RefSeq"/>
        </authorList>
    </citation>
    <scope>IDENTIFICATION</scope>
</reference>
<feature type="non-terminal residue" evidence="4">
    <location>
        <position position="478"/>
    </location>
</feature>
<gene>
    <name evidence="4" type="primary">LOC106810339</name>
</gene>
<feature type="domain" description="NHR" evidence="2">
    <location>
        <begin position="80"/>
        <end position="237"/>
    </location>
</feature>
<feature type="region of interest" description="Disordered" evidence="1">
    <location>
        <begin position="456"/>
        <end position="478"/>
    </location>
</feature>
<dbReference type="GeneID" id="106810339"/>
<evidence type="ECO:0000313" key="3">
    <source>
        <dbReference type="Proteomes" id="UP000695022"/>
    </source>
</evidence>
<evidence type="ECO:0000256" key="1">
    <source>
        <dbReference type="SAM" id="MobiDB-lite"/>
    </source>
</evidence>
<dbReference type="PANTHER" id="PTHR12429:SF6">
    <property type="entry name" value="PROTEIN NEURALIZED"/>
    <property type="match status" value="1"/>
</dbReference>
<dbReference type="Pfam" id="PF07177">
    <property type="entry name" value="Neuralized"/>
    <property type="match status" value="2"/>
</dbReference>
<organism evidence="3 4">
    <name type="scientific">Priapulus caudatus</name>
    <name type="common">Priapulid worm</name>
    <dbReference type="NCBI Taxonomy" id="37621"/>
    <lineage>
        <taxon>Eukaryota</taxon>
        <taxon>Metazoa</taxon>
        <taxon>Ecdysozoa</taxon>
        <taxon>Scalidophora</taxon>
        <taxon>Priapulida</taxon>
        <taxon>Priapulimorpha</taxon>
        <taxon>Priapulimorphida</taxon>
        <taxon>Priapulidae</taxon>
        <taxon>Priapulus</taxon>
    </lineage>
</organism>
<dbReference type="SMART" id="SM00588">
    <property type="entry name" value="NEUZ"/>
    <property type="match status" value="2"/>
</dbReference>
<evidence type="ECO:0000313" key="4">
    <source>
        <dbReference type="RefSeq" id="XP_014669137.1"/>
    </source>
</evidence>
<dbReference type="InterPro" id="IPR006573">
    <property type="entry name" value="NHR_dom"/>
</dbReference>
<accession>A0ABM1EAB6</accession>
<sequence>MPISVAKMFSRTIKSGKSSSAVSEKQASPKPFRASSSSSSSSCNRKQQRRHCHHCCHCGCKAARKQRNTDAQDRRPASQEMQFHPMCGENVHLSDDGRVARRSDSFCKGVAFGRRAVAVDERVYVRFLECSRNWSGVLRFGFTANDPGREVATRRDLPRYVCPDMTNKAGNWAKALGDKYAESGNVLFYYVTAAGDLRYGINDQDKGVFLSGVATTGPLWPMLDLYGNTTAIEFLDTRFPALNNERETTGTRHQQDGGGTAGVTRTLRTLTLDDSVPLPPVVHHNYAHLQPVSLHVTHGFNVQVSPSRTIASRLDDEFCNAYVFVSRPVRLGERIVIQVLRTESVYVGGIGFGLTSCDPNRISPRELPEDSDLLIDRPEYWVVSKDVANTPQQGDELSFMINYNGEVHYSRNGGPSTIVMYVDATQPLFMFFDVYGNTQAMRLLGSLHANIARAAMTRPASSPSSHTAAHTTPPRRPP</sequence>
<feature type="region of interest" description="Disordered" evidence="1">
    <location>
        <begin position="1"/>
        <end position="43"/>
    </location>
</feature>
<name>A0ABM1EAB6_PRICU</name>